<keyword evidence="1" id="KW-0472">Membrane</keyword>
<name>A0ABZ2WDD6_9STAP</name>
<keyword evidence="1" id="KW-1133">Transmembrane helix</keyword>
<evidence type="ECO:0000313" key="3">
    <source>
        <dbReference type="Proteomes" id="UP001468345"/>
    </source>
</evidence>
<dbReference type="RefSeq" id="WP_103267806.1">
    <property type="nucleotide sequence ID" value="NZ_CP125718.1"/>
</dbReference>
<organism evidence="2 3">
    <name type="scientific">Staphylococcus casei</name>
    <dbReference type="NCBI Taxonomy" id="201828"/>
    <lineage>
        <taxon>Bacteria</taxon>
        <taxon>Bacillati</taxon>
        <taxon>Bacillota</taxon>
        <taxon>Bacilli</taxon>
        <taxon>Bacillales</taxon>
        <taxon>Staphylococcaceae</taxon>
        <taxon>Staphylococcus</taxon>
    </lineage>
</organism>
<reference evidence="2 3" key="1">
    <citation type="journal article" date="2024" name="ISME J.">
        <title>Staphylococcus epidermidis bacteriocin A37 kills natural competitors with a unique mechanism of action.</title>
        <authorList>
            <person name="Puls J.S."/>
            <person name="Winnerling B."/>
            <person name="Power J.J."/>
            <person name="Kruger A.M."/>
            <person name="Brajtenbach D."/>
            <person name="Johnson M."/>
            <person name="Bilici K."/>
            <person name="Camus L."/>
            <person name="Fliesswasser T."/>
            <person name="Schneider T."/>
            <person name="Sahl H.G."/>
            <person name="Ghosal D."/>
            <person name="Kubitscheck U."/>
            <person name="Heilbronner S."/>
            <person name="Grein F."/>
        </authorList>
    </citation>
    <scope>NUCLEOTIDE SEQUENCE [LARGE SCALE GENOMIC DNA]</scope>
    <source>
        <strain evidence="2 3">SCK7</strain>
    </source>
</reference>
<evidence type="ECO:0000256" key="1">
    <source>
        <dbReference type="SAM" id="Phobius"/>
    </source>
</evidence>
<proteinExistence type="predicted"/>
<feature type="transmembrane region" description="Helical" evidence="1">
    <location>
        <begin position="35"/>
        <end position="55"/>
    </location>
</feature>
<accession>A0ABZ2WDD6</accession>
<gene>
    <name evidence="2" type="ORF">SHJJP9002_002039</name>
</gene>
<keyword evidence="1" id="KW-0812">Transmembrane</keyword>
<protein>
    <submittedName>
        <fullName evidence="2">Uncharacterized protein</fullName>
    </submittedName>
</protein>
<dbReference type="Proteomes" id="UP001468345">
    <property type="component" value="Chromosome"/>
</dbReference>
<dbReference type="EMBL" id="CP133006">
    <property type="protein sequence ID" value="WZG10061.1"/>
    <property type="molecule type" value="Genomic_DNA"/>
</dbReference>
<sequence>MKADGLTHILLLIVGLLLLLNGCFAFDKSLAMTIVSSIFIIVGLMLSVVSAKLFYNNKVKQKLMSKKDKSL</sequence>
<keyword evidence="3" id="KW-1185">Reference proteome</keyword>
<evidence type="ECO:0000313" key="2">
    <source>
        <dbReference type="EMBL" id="WZG10061.1"/>
    </source>
</evidence>